<dbReference type="EMBL" id="QGNW01001263">
    <property type="protein sequence ID" value="RVW47925.1"/>
    <property type="molecule type" value="Genomic_DNA"/>
</dbReference>
<gene>
    <name evidence="2" type="primary">RE1_37</name>
    <name evidence="2" type="ORF">CK203_116685</name>
</gene>
<organism evidence="2 3">
    <name type="scientific">Vitis vinifera</name>
    <name type="common">Grape</name>
    <dbReference type="NCBI Taxonomy" id="29760"/>
    <lineage>
        <taxon>Eukaryota</taxon>
        <taxon>Viridiplantae</taxon>
        <taxon>Streptophyta</taxon>
        <taxon>Embryophyta</taxon>
        <taxon>Tracheophyta</taxon>
        <taxon>Spermatophyta</taxon>
        <taxon>Magnoliopsida</taxon>
        <taxon>eudicotyledons</taxon>
        <taxon>Gunneridae</taxon>
        <taxon>Pentapetalae</taxon>
        <taxon>rosids</taxon>
        <taxon>Vitales</taxon>
        <taxon>Vitaceae</taxon>
        <taxon>Viteae</taxon>
        <taxon>Vitis</taxon>
    </lineage>
</organism>
<evidence type="ECO:0000259" key="1">
    <source>
        <dbReference type="Pfam" id="PF07727"/>
    </source>
</evidence>
<dbReference type="InterPro" id="IPR013103">
    <property type="entry name" value="RVT_2"/>
</dbReference>
<feature type="domain" description="Reverse transcriptase Ty1/copia-type" evidence="1">
    <location>
        <begin position="69"/>
        <end position="137"/>
    </location>
</feature>
<evidence type="ECO:0000313" key="3">
    <source>
        <dbReference type="Proteomes" id="UP000288805"/>
    </source>
</evidence>
<accession>A0A438EJX1</accession>
<evidence type="ECO:0000313" key="2">
    <source>
        <dbReference type="EMBL" id="RVW47925.1"/>
    </source>
</evidence>
<proteinExistence type="predicted"/>
<name>A0A438EJX1_VITVI</name>
<comment type="caution">
    <text evidence="2">The sequence shown here is derived from an EMBL/GenBank/DDBJ whole genome shotgun (WGS) entry which is preliminary data.</text>
</comment>
<sequence>MDKLSLRAVRCIFLGYSRTQKRVYTGLKALQTPCAPEPFPTPMDSAGDSRLPRSYYNWKKAMDEETLALLTRVVNKDWLMYQLDIKNAFLYGDLTEEVCMEQPLGFVAKTETHLVCKLKKAIYGLKQSPRAWFDKFSQDSDATVIEETKKYLQQQFVTKDLGNLRYVLGIEVAHGKQDVLMEPNLDLWKEDEDFEDSAQYRRLVGKLIYLTVTRPGFGITCTNPIPMHCDNKVTIHIASNPVFHE</sequence>
<dbReference type="InterPro" id="IPR043502">
    <property type="entry name" value="DNA/RNA_pol_sf"/>
</dbReference>
<dbReference type="SUPFAM" id="SSF56672">
    <property type="entry name" value="DNA/RNA polymerases"/>
    <property type="match status" value="1"/>
</dbReference>
<dbReference type="Pfam" id="PF07727">
    <property type="entry name" value="RVT_2"/>
    <property type="match status" value="1"/>
</dbReference>
<dbReference type="AlphaFoldDB" id="A0A438EJX1"/>
<dbReference type="Proteomes" id="UP000288805">
    <property type="component" value="Unassembled WGS sequence"/>
</dbReference>
<protein>
    <submittedName>
        <fullName evidence="2">Retrovirus-related Pol polyprotein from transposon RE1</fullName>
    </submittedName>
</protein>
<reference evidence="2 3" key="1">
    <citation type="journal article" date="2018" name="PLoS Genet.">
        <title>Population sequencing reveals clonal diversity and ancestral inbreeding in the grapevine cultivar Chardonnay.</title>
        <authorList>
            <person name="Roach M.J."/>
            <person name="Johnson D.L."/>
            <person name="Bohlmann J."/>
            <person name="van Vuuren H.J."/>
            <person name="Jones S.J."/>
            <person name="Pretorius I.S."/>
            <person name="Schmidt S.A."/>
            <person name="Borneman A.R."/>
        </authorList>
    </citation>
    <scope>NUCLEOTIDE SEQUENCE [LARGE SCALE GENOMIC DNA]</scope>
    <source>
        <strain evidence="3">cv. Chardonnay</strain>
        <tissue evidence="2">Leaf</tissue>
    </source>
</reference>